<evidence type="ECO:0000313" key="1">
    <source>
        <dbReference type="EMBL" id="KAL0161278.1"/>
    </source>
</evidence>
<organism evidence="1 2">
    <name type="scientific">Cirrhinus mrigala</name>
    <name type="common">Mrigala</name>
    <dbReference type="NCBI Taxonomy" id="683832"/>
    <lineage>
        <taxon>Eukaryota</taxon>
        <taxon>Metazoa</taxon>
        <taxon>Chordata</taxon>
        <taxon>Craniata</taxon>
        <taxon>Vertebrata</taxon>
        <taxon>Euteleostomi</taxon>
        <taxon>Actinopterygii</taxon>
        <taxon>Neopterygii</taxon>
        <taxon>Teleostei</taxon>
        <taxon>Ostariophysi</taxon>
        <taxon>Cypriniformes</taxon>
        <taxon>Cyprinidae</taxon>
        <taxon>Labeoninae</taxon>
        <taxon>Labeonini</taxon>
        <taxon>Cirrhinus</taxon>
    </lineage>
</organism>
<dbReference type="Proteomes" id="UP001529510">
    <property type="component" value="Unassembled WGS sequence"/>
</dbReference>
<sequence>RHFTPEDYILGITVRCLKPESLPSLFPWNEYTSKEKRESVYDRCQKQQPLMSVGDERKDITNKALKLDHDYATPPPA</sequence>
<feature type="non-terminal residue" evidence="1">
    <location>
        <position position="1"/>
    </location>
</feature>
<dbReference type="AlphaFoldDB" id="A0ABD0NHL3"/>
<name>A0ABD0NHL3_CIRMR</name>
<comment type="caution">
    <text evidence="1">The sequence shown here is derived from an EMBL/GenBank/DDBJ whole genome shotgun (WGS) entry which is preliminary data.</text>
</comment>
<feature type="non-terminal residue" evidence="1">
    <location>
        <position position="77"/>
    </location>
</feature>
<accession>A0ABD0NHL3</accession>
<protein>
    <submittedName>
        <fullName evidence="1">Uncharacterized protein</fullName>
    </submittedName>
</protein>
<keyword evidence="2" id="KW-1185">Reference proteome</keyword>
<gene>
    <name evidence="1" type="ORF">M9458_045003</name>
</gene>
<reference evidence="1 2" key="1">
    <citation type="submission" date="2024-05" db="EMBL/GenBank/DDBJ databases">
        <title>Genome sequencing and assembly of Indian major carp, Cirrhinus mrigala (Hamilton, 1822).</title>
        <authorList>
            <person name="Mohindra V."/>
            <person name="Chowdhury L.M."/>
            <person name="Lal K."/>
            <person name="Jena J.K."/>
        </authorList>
    </citation>
    <scope>NUCLEOTIDE SEQUENCE [LARGE SCALE GENOMIC DNA]</scope>
    <source>
        <strain evidence="1">CM1030</strain>
        <tissue evidence="1">Blood</tissue>
    </source>
</reference>
<dbReference type="EMBL" id="JAMKFB020000022">
    <property type="protein sequence ID" value="KAL0161278.1"/>
    <property type="molecule type" value="Genomic_DNA"/>
</dbReference>
<proteinExistence type="predicted"/>
<evidence type="ECO:0000313" key="2">
    <source>
        <dbReference type="Proteomes" id="UP001529510"/>
    </source>
</evidence>